<dbReference type="EMBL" id="BAABBO010000001">
    <property type="protein sequence ID" value="GAA3947717.1"/>
    <property type="molecule type" value="Genomic_DNA"/>
</dbReference>
<evidence type="ECO:0000313" key="2">
    <source>
        <dbReference type="EMBL" id="GAA3947717.1"/>
    </source>
</evidence>
<keyword evidence="1" id="KW-1133">Transmembrane helix</keyword>
<comment type="caution">
    <text evidence="2">The sequence shown here is derived from an EMBL/GenBank/DDBJ whole genome shotgun (WGS) entry which is preliminary data.</text>
</comment>
<evidence type="ECO:0000256" key="1">
    <source>
        <dbReference type="SAM" id="Phobius"/>
    </source>
</evidence>
<dbReference type="Proteomes" id="UP001501337">
    <property type="component" value="Unassembled WGS sequence"/>
</dbReference>
<reference evidence="3" key="1">
    <citation type="journal article" date="2019" name="Int. J. Syst. Evol. Microbiol.">
        <title>The Global Catalogue of Microorganisms (GCM) 10K type strain sequencing project: providing services to taxonomists for standard genome sequencing and annotation.</title>
        <authorList>
            <consortium name="The Broad Institute Genomics Platform"/>
            <consortium name="The Broad Institute Genome Sequencing Center for Infectious Disease"/>
            <person name="Wu L."/>
            <person name="Ma J."/>
        </authorList>
    </citation>
    <scope>NUCLEOTIDE SEQUENCE [LARGE SCALE GENOMIC DNA]</scope>
    <source>
        <strain evidence="3">JCM 17555</strain>
    </source>
</reference>
<keyword evidence="3" id="KW-1185">Reference proteome</keyword>
<organism evidence="2 3">
    <name type="scientific">Allohahella marinimesophila</name>
    <dbReference type="NCBI Taxonomy" id="1054972"/>
    <lineage>
        <taxon>Bacteria</taxon>
        <taxon>Pseudomonadati</taxon>
        <taxon>Pseudomonadota</taxon>
        <taxon>Gammaproteobacteria</taxon>
        <taxon>Oceanospirillales</taxon>
        <taxon>Hahellaceae</taxon>
        <taxon>Allohahella</taxon>
    </lineage>
</organism>
<gene>
    <name evidence="2" type="ORF">GCM10022278_03650</name>
</gene>
<sequence>MADELNNVEQRDVQHQPERQNIEVELRAIVKTHFVAARARVGDVSKGELLSARSIARRHWQYRRDIPRDLVSMPRTVWRGMRGLLRRSGPEESGSPKVLSGMEAAMLIVIRNDLLDLPGLQFKLHERLLEADPQLDDAQALLQELAGEDRLDAVERYLAGELERLSTPSEGTRDLLVFMLIGVISRGSGLNATFGSALAAGSATASAVYVASQSWWGALWLQFSGMPAWVSVAGAVGGLGVAVVLTPALAPLSEWLVNRWRGERYLHDLVDQVEHNLLENRKDGLDLAGRLAGLAQFAPDLLALLRAIR</sequence>
<keyword evidence="1" id="KW-0812">Transmembrane</keyword>
<feature type="transmembrane region" description="Helical" evidence="1">
    <location>
        <begin position="194"/>
        <end position="216"/>
    </location>
</feature>
<evidence type="ECO:0000313" key="3">
    <source>
        <dbReference type="Proteomes" id="UP001501337"/>
    </source>
</evidence>
<feature type="transmembrane region" description="Helical" evidence="1">
    <location>
        <begin position="228"/>
        <end position="252"/>
    </location>
</feature>
<accession>A0ABP7NI75</accession>
<protein>
    <submittedName>
        <fullName evidence="2">Uncharacterized protein</fullName>
    </submittedName>
</protein>
<name>A0ABP7NI75_9GAMM</name>
<proteinExistence type="predicted"/>
<keyword evidence="1" id="KW-0472">Membrane</keyword>
<dbReference type="RefSeq" id="WP_344802685.1">
    <property type="nucleotide sequence ID" value="NZ_BAABBO010000001.1"/>
</dbReference>